<feature type="domain" description="Doubled CXXCH motif" evidence="3">
    <location>
        <begin position="234"/>
        <end position="261"/>
    </location>
</feature>
<evidence type="ECO:0000313" key="5">
    <source>
        <dbReference type="EMBL" id="MFC6673523.1"/>
    </source>
</evidence>
<dbReference type="SUPFAM" id="SSF48695">
    <property type="entry name" value="Multiheme cytochromes"/>
    <property type="match status" value="1"/>
</dbReference>
<dbReference type="Gene3D" id="3.90.10.10">
    <property type="entry name" value="Cytochrome C3"/>
    <property type="match status" value="1"/>
</dbReference>
<dbReference type="Gene3D" id="1.10.287.3080">
    <property type="match status" value="2"/>
</dbReference>
<name>A0ABW2A7U0_9GAMM</name>
<reference evidence="6" key="1">
    <citation type="journal article" date="2019" name="Int. J. Syst. Evol. Microbiol.">
        <title>The Global Catalogue of Microorganisms (GCM) 10K type strain sequencing project: providing services to taxonomists for standard genome sequencing and annotation.</title>
        <authorList>
            <consortium name="The Broad Institute Genomics Platform"/>
            <consortium name="The Broad Institute Genome Sequencing Center for Infectious Disease"/>
            <person name="Wu L."/>
            <person name="Ma J."/>
        </authorList>
    </citation>
    <scope>NUCLEOTIDE SEQUENCE [LARGE SCALE GENOMIC DNA]</scope>
    <source>
        <strain evidence="6">NBRC 111756</strain>
    </source>
</reference>
<dbReference type="NCBIfam" id="TIGR03508">
    <property type="entry name" value="decahem_SO"/>
    <property type="match status" value="1"/>
</dbReference>
<dbReference type="InterPro" id="IPR053875">
    <property type="entry name" value="Cytochrom_c_NrfB-like_dom"/>
</dbReference>
<keyword evidence="6" id="KW-1185">Reference proteome</keyword>
<feature type="domain" description="Doubled CXXCH motif" evidence="3">
    <location>
        <begin position="187"/>
        <end position="227"/>
    </location>
</feature>
<dbReference type="Proteomes" id="UP001596422">
    <property type="component" value="Unassembled WGS sequence"/>
</dbReference>
<dbReference type="InterPro" id="IPR051829">
    <property type="entry name" value="Multiheme_Cytochr_ET"/>
</dbReference>
<evidence type="ECO:0000259" key="4">
    <source>
        <dbReference type="Pfam" id="PF22678"/>
    </source>
</evidence>
<sequence>MPRVQAIAAALFVLVLFCAALPTASAQSQASPQAGETAQYAPLGAETCLKCHDDSPVTDILGTAHARSADKRTPFARQDCEACHGVSPEHLEKPAPGATRAPVKRLFGQLSTTPVAEQNGACLQCHQGNKRINWSGSQHQFADIPCASCHRIHAREDRVLSKRTETDVCFTCHKTQRAQIHRLSSHPIDEKQMACSDCHNPHGSFGPRQLVKTTVNDTCYQCHAEKRGPFLWEHAPVREDCTNCHNPHGSTQPSLLKARTPGFASSVIWRRFIRALSIAGPACLRGVWRTGFWRAAV</sequence>
<dbReference type="Pfam" id="PF22678">
    <property type="entry name" value="Cytochrom_c_NrfB-like"/>
    <property type="match status" value="1"/>
</dbReference>
<dbReference type="InterPro" id="IPR036280">
    <property type="entry name" value="Multihaem_cyt_sf"/>
</dbReference>
<protein>
    <submittedName>
        <fullName evidence="5">DmsE family decaheme c-type cytochrome</fullName>
    </submittedName>
</protein>
<feature type="domain" description="Cytochrome c-type protein NrfB-like" evidence="4">
    <location>
        <begin position="80"/>
        <end position="161"/>
    </location>
</feature>
<dbReference type="InterPro" id="IPR010177">
    <property type="entry name" value="Paired_CXXCH_1"/>
</dbReference>
<dbReference type="Pfam" id="PF09699">
    <property type="entry name" value="Paired_CXXCH_1"/>
    <property type="match status" value="2"/>
</dbReference>
<accession>A0ABW2A7U0</accession>
<dbReference type="RefSeq" id="WP_379911968.1">
    <property type="nucleotide sequence ID" value="NZ_JBHSWE010000001.1"/>
</dbReference>
<feature type="signal peptide" evidence="2">
    <location>
        <begin position="1"/>
        <end position="26"/>
    </location>
</feature>
<proteinExistence type="predicted"/>
<feature type="chain" id="PRO_5046046606" evidence="2">
    <location>
        <begin position="27"/>
        <end position="297"/>
    </location>
</feature>
<dbReference type="PANTHER" id="PTHR35038">
    <property type="entry name" value="DISSIMILATORY SULFITE REDUCTASE SIRA"/>
    <property type="match status" value="1"/>
</dbReference>
<dbReference type="PANTHER" id="PTHR35038:SF6">
    <property type="entry name" value="SURFACE LOCALIZED DECAHEME CYTOCHROME C LIPOPROTEIN"/>
    <property type="match status" value="1"/>
</dbReference>
<dbReference type="InterPro" id="IPR020015">
    <property type="entry name" value="Decahaem_cyt-c_DmsE"/>
</dbReference>
<organism evidence="5 6">
    <name type="scientific">Marinobacterium aestuariivivens</name>
    <dbReference type="NCBI Taxonomy" id="1698799"/>
    <lineage>
        <taxon>Bacteria</taxon>
        <taxon>Pseudomonadati</taxon>
        <taxon>Pseudomonadota</taxon>
        <taxon>Gammaproteobacteria</taxon>
        <taxon>Oceanospirillales</taxon>
        <taxon>Oceanospirillaceae</taxon>
        <taxon>Marinobacterium</taxon>
    </lineage>
</organism>
<dbReference type="NCBIfam" id="TIGR01905">
    <property type="entry name" value="paired_CXXCH_1"/>
    <property type="match status" value="3"/>
</dbReference>
<evidence type="ECO:0000259" key="3">
    <source>
        <dbReference type="Pfam" id="PF09699"/>
    </source>
</evidence>
<comment type="caution">
    <text evidence="5">The sequence shown here is derived from an EMBL/GenBank/DDBJ whole genome shotgun (WGS) entry which is preliminary data.</text>
</comment>
<keyword evidence="1 2" id="KW-0732">Signal</keyword>
<evidence type="ECO:0000313" key="6">
    <source>
        <dbReference type="Proteomes" id="UP001596422"/>
    </source>
</evidence>
<evidence type="ECO:0000256" key="1">
    <source>
        <dbReference type="ARBA" id="ARBA00022729"/>
    </source>
</evidence>
<evidence type="ECO:0000256" key="2">
    <source>
        <dbReference type="SAM" id="SignalP"/>
    </source>
</evidence>
<gene>
    <name evidence="5" type="ORF">ACFQDL_28115</name>
</gene>
<dbReference type="EMBL" id="JBHSWE010000001">
    <property type="protein sequence ID" value="MFC6673523.1"/>
    <property type="molecule type" value="Genomic_DNA"/>
</dbReference>